<dbReference type="Gene3D" id="1.20.120.450">
    <property type="entry name" value="dinb family like domain"/>
    <property type="match status" value="1"/>
</dbReference>
<dbReference type="GO" id="GO:0046872">
    <property type="term" value="F:metal ion binding"/>
    <property type="evidence" value="ECO:0007669"/>
    <property type="project" value="UniProtKB-KW"/>
</dbReference>
<evidence type="ECO:0000313" key="4">
    <source>
        <dbReference type="EMBL" id="RCK24415.1"/>
    </source>
</evidence>
<organism evidence="4 5">
    <name type="scientific">Thalassospira profundimaris</name>
    <dbReference type="NCBI Taxonomy" id="502049"/>
    <lineage>
        <taxon>Bacteria</taxon>
        <taxon>Pseudomonadati</taxon>
        <taxon>Pseudomonadota</taxon>
        <taxon>Alphaproteobacteria</taxon>
        <taxon>Rhodospirillales</taxon>
        <taxon>Thalassospiraceae</taxon>
        <taxon>Thalassospira</taxon>
    </lineage>
</organism>
<dbReference type="RefSeq" id="WP_062956840.1">
    <property type="nucleotide sequence ID" value="NZ_JPWB01000002.1"/>
</dbReference>
<evidence type="ECO:0000256" key="3">
    <source>
        <dbReference type="PIRSR" id="PIRSR607837-1"/>
    </source>
</evidence>
<dbReference type="Pfam" id="PF05163">
    <property type="entry name" value="DinB"/>
    <property type="match status" value="1"/>
</dbReference>
<dbReference type="Proteomes" id="UP000253061">
    <property type="component" value="Unassembled WGS sequence"/>
</dbReference>
<evidence type="ECO:0008006" key="6">
    <source>
        <dbReference type="Google" id="ProtNLM"/>
    </source>
</evidence>
<accession>A0A367VGV6</accession>
<sequence>MNGAAYFERMAQYNIWANTHAYDACAKLSKAELDAPRRAFFPSIMRTLNHLVVADRLWMGRLLGSPVTMALDTVLYEDFDELRTAREAEDQAILEFTRNLTDAEVTSDLSYQSVTAGAYTMPRDLILGHMFNHQTHHRGQLSNMLIEAGSGPLEIDLIYFGRELLA</sequence>
<proteinExistence type="inferred from homology"/>
<reference evidence="4 5" key="1">
    <citation type="submission" date="2014-07" db="EMBL/GenBank/DDBJ databases">
        <title>Draft genome sequence of Thalassospira profundimaris R8-17.</title>
        <authorList>
            <person name="Lai Q."/>
            <person name="Shao Z."/>
        </authorList>
    </citation>
    <scope>NUCLEOTIDE SEQUENCE [LARGE SCALE GENOMIC DNA]</scope>
    <source>
        <strain evidence="4 5">R8-17</strain>
    </source>
</reference>
<evidence type="ECO:0000256" key="2">
    <source>
        <dbReference type="ARBA" id="ARBA00022723"/>
    </source>
</evidence>
<dbReference type="SUPFAM" id="SSF109854">
    <property type="entry name" value="DinB/YfiT-like putative metalloenzymes"/>
    <property type="match status" value="1"/>
</dbReference>
<name>A0A367VGV6_9PROT</name>
<dbReference type="PANTHER" id="PTHR37302">
    <property type="entry name" value="SLR1116 PROTEIN"/>
    <property type="match status" value="1"/>
</dbReference>
<gene>
    <name evidence="4" type="ORF">TH6_06930</name>
</gene>
<evidence type="ECO:0000313" key="5">
    <source>
        <dbReference type="Proteomes" id="UP000253061"/>
    </source>
</evidence>
<feature type="binding site" evidence="3">
    <location>
        <position position="137"/>
    </location>
    <ligand>
        <name>a divalent metal cation</name>
        <dbReference type="ChEBI" id="CHEBI:60240"/>
    </ligand>
</feature>
<feature type="binding site" evidence="3">
    <location>
        <position position="50"/>
    </location>
    <ligand>
        <name>a divalent metal cation</name>
        <dbReference type="ChEBI" id="CHEBI:60240"/>
    </ligand>
</feature>
<dbReference type="InterPro" id="IPR034660">
    <property type="entry name" value="DinB/YfiT-like"/>
</dbReference>
<protein>
    <recommendedName>
        <fullName evidence="6">Damage-inducible protein DinB</fullName>
    </recommendedName>
</protein>
<keyword evidence="2 3" id="KW-0479">Metal-binding</keyword>
<comment type="similarity">
    <text evidence="1">Belongs to the DinB family.</text>
</comment>
<dbReference type="AlphaFoldDB" id="A0A367VGV6"/>
<dbReference type="InterPro" id="IPR007837">
    <property type="entry name" value="DinB"/>
</dbReference>
<dbReference type="EMBL" id="JPWB01000002">
    <property type="protein sequence ID" value="RCK24415.1"/>
    <property type="molecule type" value="Genomic_DNA"/>
</dbReference>
<comment type="caution">
    <text evidence="4">The sequence shown here is derived from an EMBL/GenBank/DDBJ whole genome shotgun (WGS) entry which is preliminary data.</text>
</comment>
<evidence type="ECO:0000256" key="1">
    <source>
        <dbReference type="ARBA" id="ARBA00008635"/>
    </source>
</evidence>
<dbReference type="PANTHER" id="PTHR37302:SF1">
    <property type="entry name" value="PROTEIN DINB"/>
    <property type="match status" value="1"/>
</dbReference>
<feature type="binding site" evidence="3">
    <location>
        <position position="133"/>
    </location>
    <ligand>
        <name>a divalent metal cation</name>
        <dbReference type="ChEBI" id="CHEBI:60240"/>
    </ligand>
</feature>